<dbReference type="SUPFAM" id="SSF52402">
    <property type="entry name" value="Adenine nucleotide alpha hydrolases-like"/>
    <property type="match status" value="1"/>
</dbReference>
<feature type="domain" description="UspA" evidence="1">
    <location>
        <begin position="7"/>
        <end position="128"/>
    </location>
</feature>
<name>A0A382D1E8_9ZZZZ</name>
<reference evidence="2" key="1">
    <citation type="submission" date="2018-05" db="EMBL/GenBank/DDBJ databases">
        <authorList>
            <person name="Lanie J.A."/>
            <person name="Ng W.-L."/>
            <person name="Kazmierczak K.M."/>
            <person name="Andrzejewski T.M."/>
            <person name="Davidsen T.M."/>
            <person name="Wayne K.J."/>
            <person name="Tettelin H."/>
            <person name="Glass J.I."/>
            <person name="Rusch D."/>
            <person name="Podicherti R."/>
            <person name="Tsui H.-C.T."/>
            <person name="Winkler M.E."/>
        </authorList>
    </citation>
    <scope>NUCLEOTIDE SEQUENCE</scope>
</reference>
<dbReference type="Gene3D" id="3.40.50.620">
    <property type="entry name" value="HUPs"/>
    <property type="match status" value="1"/>
</dbReference>
<feature type="non-terminal residue" evidence="2">
    <location>
        <position position="132"/>
    </location>
</feature>
<protein>
    <recommendedName>
        <fullName evidence="1">UspA domain-containing protein</fullName>
    </recommendedName>
</protein>
<evidence type="ECO:0000259" key="1">
    <source>
        <dbReference type="Pfam" id="PF00582"/>
    </source>
</evidence>
<organism evidence="2">
    <name type="scientific">marine metagenome</name>
    <dbReference type="NCBI Taxonomy" id="408172"/>
    <lineage>
        <taxon>unclassified sequences</taxon>
        <taxon>metagenomes</taxon>
        <taxon>ecological metagenomes</taxon>
    </lineage>
</organism>
<sequence length="132" mass="14267">MPKSALRILVALEDPAMEDSLVRLAATLAREPWGELHLTHVVTPDSPPRPDAQAALERSAELAAGMGVSAIPHLVHGSTVTGAVEDALQRWSCDVLLMGWYGDVDRTTVLSSRNRDLAKTLDVDTLIFKDKG</sequence>
<proteinExistence type="predicted"/>
<dbReference type="AlphaFoldDB" id="A0A382D1E8"/>
<evidence type="ECO:0000313" key="2">
    <source>
        <dbReference type="EMBL" id="SVB31403.1"/>
    </source>
</evidence>
<dbReference type="InterPro" id="IPR006016">
    <property type="entry name" value="UspA"/>
</dbReference>
<dbReference type="Pfam" id="PF00582">
    <property type="entry name" value="Usp"/>
    <property type="match status" value="1"/>
</dbReference>
<dbReference type="EMBL" id="UINC01036832">
    <property type="protein sequence ID" value="SVB31403.1"/>
    <property type="molecule type" value="Genomic_DNA"/>
</dbReference>
<dbReference type="InterPro" id="IPR014729">
    <property type="entry name" value="Rossmann-like_a/b/a_fold"/>
</dbReference>
<accession>A0A382D1E8</accession>
<gene>
    <name evidence="2" type="ORF">METZ01_LOCUS184257</name>
</gene>